<evidence type="ECO:0000313" key="1">
    <source>
        <dbReference type="EMBL" id="KAI3687075.1"/>
    </source>
</evidence>
<reference evidence="1 2" key="2">
    <citation type="journal article" date="2022" name="Mol. Ecol. Resour.">
        <title>The genomes of chicory, endive, great burdock and yacon provide insights into Asteraceae paleo-polyploidization history and plant inulin production.</title>
        <authorList>
            <person name="Fan W."/>
            <person name="Wang S."/>
            <person name="Wang H."/>
            <person name="Wang A."/>
            <person name="Jiang F."/>
            <person name="Liu H."/>
            <person name="Zhao H."/>
            <person name="Xu D."/>
            <person name="Zhang Y."/>
        </authorList>
    </citation>
    <scope>NUCLEOTIDE SEQUENCE [LARGE SCALE GENOMIC DNA]</scope>
    <source>
        <strain evidence="2">cv. Yunnan</strain>
        <tissue evidence="1">Leaves</tissue>
    </source>
</reference>
<proteinExistence type="predicted"/>
<evidence type="ECO:0000313" key="2">
    <source>
        <dbReference type="Proteomes" id="UP001056120"/>
    </source>
</evidence>
<reference evidence="2" key="1">
    <citation type="journal article" date="2022" name="Mol. Ecol. Resour.">
        <title>The genomes of chicory, endive, great burdock and yacon provide insights into Asteraceae palaeo-polyploidization history and plant inulin production.</title>
        <authorList>
            <person name="Fan W."/>
            <person name="Wang S."/>
            <person name="Wang H."/>
            <person name="Wang A."/>
            <person name="Jiang F."/>
            <person name="Liu H."/>
            <person name="Zhao H."/>
            <person name="Xu D."/>
            <person name="Zhang Y."/>
        </authorList>
    </citation>
    <scope>NUCLEOTIDE SEQUENCE [LARGE SCALE GENOMIC DNA]</scope>
    <source>
        <strain evidence="2">cv. Yunnan</strain>
    </source>
</reference>
<sequence>MLENDADVKAARDAGYDEALVARLGLKASKIRALAESVRRLAEMEEPIGQVLKRTEVISIFGPKVSVFTILLRQR</sequence>
<gene>
    <name evidence="1" type="ORF">L1987_80766</name>
</gene>
<comment type="caution">
    <text evidence="1">The sequence shown here is derived from an EMBL/GenBank/DDBJ whole genome shotgun (WGS) entry which is preliminary data.</text>
</comment>
<protein>
    <submittedName>
        <fullName evidence="1">Uncharacterized protein</fullName>
    </submittedName>
</protein>
<name>A0ACB8YPT8_9ASTR</name>
<dbReference type="Proteomes" id="UP001056120">
    <property type="component" value="Linkage Group LG27"/>
</dbReference>
<keyword evidence="2" id="KW-1185">Reference proteome</keyword>
<accession>A0ACB8YPT8</accession>
<dbReference type="EMBL" id="CM042044">
    <property type="protein sequence ID" value="KAI3687075.1"/>
    <property type="molecule type" value="Genomic_DNA"/>
</dbReference>
<organism evidence="1 2">
    <name type="scientific">Smallanthus sonchifolius</name>
    <dbReference type="NCBI Taxonomy" id="185202"/>
    <lineage>
        <taxon>Eukaryota</taxon>
        <taxon>Viridiplantae</taxon>
        <taxon>Streptophyta</taxon>
        <taxon>Embryophyta</taxon>
        <taxon>Tracheophyta</taxon>
        <taxon>Spermatophyta</taxon>
        <taxon>Magnoliopsida</taxon>
        <taxon>eudicotyledons</taxon>
        <taxon>Gunneridae</taxon>
        <taxon>Pentapetalae</taxon>
        <taxon>asterids</taxon>
        <taxon>campanulids</taxon>
        <taxon>Asterales</taxon>
        <taxon>Asteraceae</taxon>
        <taxon>Asteroideae</taxon>
        <taxon>Heliantheae alliance</taxon>
        <taxon>Millerieae</taxon>
        <taxon>Smallanthus</taxon>
    </lineage>
</organism>